<keyword evidence="4 6" id="KW-1133">Transmembrane helix</keyword>
<name>A0A084G518_PSEDA</name>
<dbReference type="GO" id="GO:0008250">
    <property type="term" value="C:oligosaccharyltransferase complex"/>
    <property type="evidence" value="ECO:0007669"/>
    <property type="project" value="UniProtKB-UniRule"/>
</dbReference>
<keyword evidence="5 6" id="KW-0472">Membrane</keyword>
<dbReference type="KEGG" id="sapo:SAPIO_CDS5623"/>
<dbReference type="RefSeq" id="XP_016642229.1">
    <property type="nucleotide sequence ID" value="XM_016787914.1"/>
</dbReference>
<accession>A0A084G518</accession>
<evidence type="ECO:0000313" key="7">
    <source>
        <dbReference type="EMBL" id="KEZ42430.1"/>
    </source>
</evidence>
<organism evidence="7 8">
    <name type="scientific">Pseudallescheria apiosperma</name>
    <name type="common">Scedosporium apiospermum</name>
    <dbReference type="NCBI Taxonomy" id="563466"/>
    <lineage>
        <taxon>Eukaryota</taxon>
        <taxon>Fungi</taxon>
        <taxon>Dikarya</taxon>
        <taxon>Ascomycota</taxon>
        <taxon>Pezizomycotina</taxon>
        <taxon>Sordariomycetes</taxon>
        <taxon>Hypocreomycetidae</taxon>
        <taxon>Microascales</taxon>
        <taxon>Microascaceae</taxon>
        <taxon>Scedosporium</taxon>
    </lineage>
</organism>
<comment type="caution">
    <text evidence="7">The sequence shown here is derived from an EMBL/GenBank/DDBJ whole genome shotgun (WGS) entry which is preliminary data.</text>
</comment>
<reference evidence="7 8" key="1">
    <citation type="journal article" date="2014" name="Genome Announc.">
        <title>Draft genome sequence of the pathogenic fungus Scedosporium apiospermum.</title>
        <authorList>
            <person name="Vandeputte P."/>
            <person name="Ghamrawi S."/>
            <person name="Rechenmann M."/>
            <person name="Iltis A."/>
            <person name="Giraud S."/>
            <person name="Fleury M."/>
            <person name="Thornton C."/>
            <person name="Delhaes L."/>
            <person name="Meyer W."/>
            <person name="Papon N."/>
            <person name="Bouchara J.P."/>
        </authorList>
    </citation>
    <scope>NUCLEOTIDE SEQUENCE [LARGE SCALE GENOMIC DNA]</scope>
    <source>
        <strain evidence="7 8">IHEM 14462</strain>
    </source>
</reference>
<dbReference type="Proteomes" id="UP000028545">
    <property type="component" value="Unassembled WGS sequence"/>
</dbReference>
<comment type="subcellular location">
    <subcellularLocation>
        <location evidence="1 6">Membrane</location>
        <topology evidence="1 6">Multi-pass membrane protein</topology>
    </subcellularLocation>
</comment>
<gene>
    <name evidence="7" type="ORF">SAPIO_CDS5623</name>
</gene>
<dbReference type="InterPro" id="IPR007915">
    <property type="entry name" value="TMEM258/Ost5"/>
</dbReference>
<dbReference type="GO" id="GO:0006487">
    <property type="term" value="P:protein N-linked glycosylation"/>
    <property type="evidence" value="ECO:0007669"/>
    <property type="project" value="UniProtKB-UniRule"/>
</dbReference>
<evidence type="ECO:0000313" key="8">
    <source>
        <dbReference type="Proteomes" id="UP000028545"/>
    </source>
</evidence>
<proteinExistence type="inferred from homology"/>
<comment type="subunit">
    <text evidence="6">Component of the oligosaccharyltransferase (OST) complex.</text>
</comment>
<evidence type="ECO:0000256" key="3">
    <source>
        <dbReference type="ARBA" id="ARBA00022692"/>
    </source>
</evidence>
<protein>
    <recommendedName>
        <fullName evidence="6">Dolichyl-diphosphooligosaccharide-protein glycosyltransferase subunit OST5</fullName>
    </recommendedName>
</protein>
<feature type="transmembrane region" description="Helical" evidence="6">
    <location>
        <begin position="53"/>
        <end position="78"/>
    </location>
</feature>
<keyword evidence="3 6" id="KW-0812">Transmembrane</keyword>
<evidence type="ECO:0000256" key="1">
    <source>
        <dbReference type="ARBA" id="ARBA00004141"/>
    </source>
</evidence>
<dbReference type="OrthoDB" id="5371169at2759"/>
<dbReference type="GeneID" id="27724695"/>
<feature type="transmembrane region" description="Helical" evidence="6">
    <location>
        <begin position="27"/>
        <end position="46"/>
    </location>
</feature>
<dbReference type="OMA" id="FMICAAG"/>
<dbReference type="HOGENOM" id="CLU_180978_0_0_1"/>
<evidence type="ECO:0000256" key="6">
    <source>
        <dbReference type="RuleBase" id="RU367008"/>
    </source>
</evidence>
<evidence type="ECO:0000256" key="2">
    <source>
        <dbReference type="ARBA" id="ARBA00009825"/>
    </source>
</evidence>
<evidence type="ECO:0000256" key="4">
    <source>
        <dbReference type="ARBA" id="ARBA00022989"/>
    </source>
</evidence>
<dbReference type="Pfam" id="PF05251">
    <property type="entry name" value="Ost5"/>
    <property type="match status" value="1"/>
</dbReference>
<sequence>MDSSLVEIWQAAQGSRFNPTVGKDSQFLVAIFLVLLGLVGFGSFTLNRSFANIALFGIPSSLALAFGVVYMFCAVGVYV</sequence>
<comment type="similarity">
    <text evidence="2 6">Belongs to the OST5 family.</text>
</comment>
<evidence type="ECO:0000256" key="5">
    <source>
        <dbReference type="ARBA" id="ARBA00023136"/>
    </source>
</evidence>
<comment type="function">
    <text evidence="6">Subunit of the oligosaccharyl transferase (OST) complex that catalyzes the initial transfer of a defined glycan (Glc(3)Man(9)GlcNAc(2) in eukaryotes) from the lipid carrier dolichol-pyrophosphate to an asparagine residue within an Asn-X-Ser/Thr consensus motif in nascent polypeptide chains, the first step in protein N-glycosylation. N-glycosylation occurs cotranslationally and the complex associates with the Sec61 complex at the channel-forming translocon complex that mediates protein translocation across the endoplasmic reticulum (ER). All subunits are required for a maximal enzyme activity.</text>
</comment>
<dbReference type="AlphaFoldDB" id="A0A084G518"/>
<dbReference type="EMBL" id="JOWA01000099">
    <property type="protein sequence ID" value="KEZ42430.1"/>
    <property type="molecule type" value="Genomic_DNA"/>
</dbReference>
<keyword evidence="8" id="KW-1185">Reference proteome</keyword>
<dbReference type="VEuPathDB" id="FungiDB:SAPIO_CDS5623"/>